<keyword evidence="2" id="KW-0472">Membrane</keyword>
<evidence type="ECO:0000313" key="4">
    <source>
        <dbReference type="Proteomes" id="UP000293874"/>
    </source>
</evidence>
<feature type="transmembrane region" description="Helical" evidence="2">
    <location>
        <begin position="47"/>
        <end position="67"/>
    </location>
</feature>
<evidence type="ECO:0000313" key="3">
    <source>
        <dbReference type="EMBL" id="RZS72174.1"/>
    </source>
</evidence>
<reference evidence="3 4" key="1">
    <citation type="submission" date="2019-02" db="EMBL/GenBank/DDBJ databases">
        <title>Genomic Encyclopedia of Type Strains, Phase IV (KMG-IV): sequencing the most valuable type-strain genomes for metagenomic binning, comparative biology and taxonomic classification.</title>
        <authorList>
            <person name="Goeker M."/>
        </authorList>
    </citation>
    <scope>NUCLEOTIDE SEQUENCE [LARGE SCALE GENOMIC DNA]</scope>
    <source>
        <strain evidence="3 4">DSM 18116</strain>
    </source>
</reference>
<keyword evidence="2" id="KW-1133">Transmembrane helix</keyword>
<proteinExistence type="predicted"/>
<sequence length="132" mass="15160">MRRKSKVGKVIGILLCVVLFAALFTFIVMSLWNAILPAVIGVKAITFWQALGILILSKILFGGFGGGHKWKERGGQRWKERMMSKWGNMTEEEKEQFKNSWEARCGRPWRRPFGGQRFEEKKPEDSREAGAE</sequence>
<feature type="compositionally biased region" description="Basic and acidic residues" evidence="1">
    <location>
        <begin position="117"/>
        <end position="132"/>
    </location>
</feature>
<keyword evidence="4" id="KW-1185">Reference proteome</keyword>
<dbReference type="AlphaFoldDB" id="A0A4Q7MVW7"/>
<feature type="transmembrane region" description="Helical" evidence="2">
    <location>
        <begin position="12"/>
        <end position="35"/>
    </location>
</feature>
<dbReference type="Proteomes" id="UP000293874">
    <property type="component" value="Unassembled WGS sequence"/>
</dbReference>
<gene>
    <name evidence="3" type="ORF">EV199_4090</name>
</gene>
<protein>
    <submittedName>
        <fullName evidence="3">Uncharacterized protein</fullName>
    </submittedName>
</protein>
<evidence type="ECO:0000256" key="2">
    <source>
        <dbReference type="SAM" id="Phobius"/>
    </source>
</evidence>
<feature type="region of interest" description="Disordered" evidence="1">
    <location>
        <begin position="108"/>
        <end position="132"/>
    </location>
</feature>
<organism evidence="3 4">
    <name type="scientific">Pseudobacter ginsenosidimutans</name>
    <dbReference type="NCBI Taxonomy" id="661488"/>
    <lineage>
        <taxon>Bacteria</taxon>
        <taxon>Pseudomonadati</taxon>
        <taxon>Bacteroidota</taxon>
        <taxon>Chitinophagia</taxon>
        <taxon>Chitinophagales</taxon>
        <taxon>Chitinophagaceae</taxon>
        <taxon>Pseudobacter</taxon>
    </lineage>
</organism>
<dbReference type="RefSeq" id="WP_192909899.1">
    <property type="nucleotide sequence ID" value="NZ_CP042431.1"/>
</dbReference>
<name>A0A4Q7MVW7_9BACT</name>
<keyword evidence="2" id="KW-0812">Transmembrane</keyword>
<evidence type="ECO:0000256" key="1">
    <source>
        <dbReference type="SAM" id="MobiDB-lite"/>
    </source>
</evidence>
<dbReference type="EMBL" id="SGXA01000002">
    <property type="protein sequence ID" value="RZS72174.1"/>
    <property type="molecule type" value="Genomic_DNA"/>
</dbReference>
<accession>A0A4Q7MVW7</accession>
<comment type="caution">
    <text evidence="3">The sequence shown here is derived from an EMBL/GenBank/DDBJ whole genome shotgun (WGS) entry which is preliminary data.</text>
</comment>